<dbReference type="Gene3D" id="3.90.76.10">
    <property type="entry name" value="Dipeptide-binding Protein, Domain 1"/>
    <property type="match status" value="1"/>
</dbReference>
<evidence type="ECO:0000313" key="6">
    <source>
        <dbReference type="EMBL" id="MBM7693062.1"/>
    </source>
</evidence>
<dbReference type="Gene3D" id="3.10.105.10">
    <property type="entry name" value="Dipeptide-binding Protein, Domain 3"/>
    <property type="match status" value="1"/>
</dbReference>
<dbReference type="InterPro" id="IPR039424">
    <property type="entry name" value="SBP_5"/>
</dbReference>
<evidence type="ECO:0000259" key="5">
    <source>
        <dbReference type="Pfam" id="PF00496"/>
    </source>
</evidence>
<dbReference type="InterPro" id="IPR030678">
    <property type="entry name" value="Peptide/Ni-bd"/>
</dbReference>
<feature type="domain" description="Solute-binding protein family 5" evidence="5">
    <location>
        <begin position="85"/>
        <end position="461"/>
    </location>
</feature>
<evidence type="ECO:0000313" key="7">
    <source>
        <dbReference type="Proteomes" id="UP000823486"/>
    </source>
</evidence>
<feature type="signal peptide" evidence="4">
    <location>
        <begin position="1"/>
        <end position="22"/>
    </location>
</feature>
<proteinExistence type="inferred from homology"/>
<sequence length="542" mass="61282">MKKVLTLLMAALLIFSLAACTAKDNAGTESNGLSDEKKGDKEKVLNLNNGTEPTSFDPAQGFDAVSWNPLNNLMEGLTRLDDTHEPKAATAEKWDVSEDGKVYTFHIRKDAKWSNGDDVKAQDFVYSWLRLMDPKTASPAAFLANFIEGAESYNAGKGKAEDVKIKAVDDKTFEVTLISPQAYFLSVISNPCFFPINEKVAAENPKWFAEAASFVGNGPFALKSWEHDSNFVMEKNKNYWDNKTVKLDKVHWDIISDTNTEYQMFETNKLDSSSVPPDNAEQLHKEGKVKSSGQAGTYFFRFNVTKEPFTNKDIRKAFAMAVNQQDIVDFVTKNKEKPAYGFVAYGFKDADGNDFRKTSGDLLKTNIEEAKKLLAKGMKDEGYSKLPEVTLHYSTSDTHKAIAEALQDMYKKNLDVDVKLANMESAVFTEEQTALKFQLSRSSFLADYSDPINFLENFTTGLAMNRTGWSNKEYDKLIKDAKNEADEKKRFDLMYKAEKLLMEEAPIFPLYFYNNSYLQSDKVEGIVRHPVGYMELKWADKK</sequence>
<name>A0ABS2QIT3_9BACI</name>
<keyword evidence="3 4" id="KW-0732">Signal</keyword>
<gene>
    <name evidence="6" type="ORF">JOC77_002501</name>
</gene>
<dbReference type="EMBL" id="JAFBFI010000010">
    <property type="protein sequence ID" value="MBM7693062.1"/>
    <property type="molecule type" value="Genomic_DNA"/>
</dbReference>
<dbReference type="Gene3D" id="3.40.190.10">
    <property type="entry name" value="Periplasmic binding protein-like II"/>
    <property type="match status" value="1"/>
</dbReference>
<protein>
    <submittedName>
        <fullName evidence="6">Dipeptide transport system substrate-binding protein</fullName>
    </submittedName>
</protein>
<comment type="caution">
    <text evidence="6">The sequence shown here is derived from an EMBL/GenBank/DDBJ whole genome shotgun (WGS) entry which is preliminary data.</text>
</comment>
<keyword evidence="7" id="KW-1185">Reference proteome</keyword>
<dbReference type="InterPro" id="IPR000914">
    <property type="entry name" value="SBP_5_dom"/>
</dbReference>
<dbReference type="PROSITE" id="PS51257">
    <property type="entry name" value="PROKAR_LIPOPROTEIN"/>
    <property type="match status" value="1"/>
</dbReference>
<dbReference type="PANTHER" id="PTHR30290">
    <property type="entry name" value="PERIPLASMIC BINDING COMPONENT OF ABC TRANSPORTER"/>
    <property type="match status" value="1"/>
</dbReference>
<dbReference type="PIRSF" id="PIRSF002741">
    <property type="entry name" value="MppA"/>
    <property type="match status" value="1"/>
</dbReference>
<evidence type="ECO:0000256" key="2">
    <source>
        <dbReference type="ARBA" id="ARBA00005695"/>
    </source>
</evidence>
<comment type="subcellular location">
    <subcellularLocation>
        <location evidence="1">Cell membrane</location>
        <topology evidence="1">Lipid-anchor</topology>
    </subcellularLocation>
</comment>
<reference evidence="6 7" key="1">
    <citation type="submission" date="2021-01" db="EMBL/GenBank/DDBJ databases">
        <title>Genomic Encyclopedia of Type Strains, Phase IV (KMG-IV): sequencing the most valuable type-strain genomes for metagenomic binning, comparative biology and taxonomic classification.</title>
        <authorList>
            <person name="Goeker M."/>
        </authorList>
    </citation>
    <scope>NUCLEOTIDE SEQUENCE [LARGE SCALE GENOMIC DNA]</scope>
    <source>
        <strain evidence="6 7">DSM 105482</strain>
    </source>
</reference>
<comment type="similarity">
    <text evidence="2">Belongs to the bacterial solute-binding protein 5 family.</text>
</comment>
<dbReference type="SUPFAM" id="SSF53850">
    <property type="entry name" value="Periplasmic binding protein-like II"/>
    <property type="match status" value="1"/>
</dbReference>
<dbReference type="RefSeq" id="WP_204543587.1">
    <property type="nucleotide sequence ID" value="NZ_JAFBFI010000010.1"/>
</dbReference>
<dbReference type="PANTHER" id="PTHR30290:SF79">
    <property type="entry name" value="DIPEPTIDE-BINDING PROTEIN DPPE"/>
    <property type="match status" value="1"/>
</dbReference>
<dbReference type="Pfam" id="PF00496">
    <property type="entry name" value="SBP_bac_5"/>
    <property type="match status" value="1"/>
</dbReference>
<evidence type="ECO:0000256" key="3">
    <source>
        <dbReference type="ARBA" id="ARBA00022729"/>
    </source>
</evidence>
<evidence type="ECO:0000256" key="4">
    <source>
        <dbReference type="SAM" id="SignalP"/>
    </source>
</evidence>
<dbReference type="Proteomes" id="UP000823486">
    <property type="component" value="Unassembled WGS sequence"/>
</dbReference>
<accession>A0ABS2QIT3</accession>
<dbReference type="PROSITE" id="PS01040">
    <property type="entry name" value="SBP_BACTERIAL_5"/>
    <property type="match status" value="1"/>
</dbReference>
<dbReference type="CDD" id="cd08504">
    <property type="entry name" value="PBP2_OppA"/>
    <property type="match status" value="1"/>
</dbReference>
<feature type="chain" id="PRO_5046975992" evidence="4">
    <location>
        <begin position="23"/>
        <end position="542"/>
    </location>
</feature>
<dbReference type="InterPro" id="IPR023765">
    <property type="entry name" value="SBP_5_CS"/>
</dbReference>
<organism evidence="6 7">
    <name type="scientific">Peribacillus deserti</name>
    <dbReference type="NCBI Taxonomy" id="673318"/>
    <lineage>
        <taxon>Bacteria</taxon>
        <taxon>Bacillati</taxon>
        <taxon>Bacillota</taxon>
        <taxon>Bacilli</taxon>
        <taxon>Bacillales</taxon>
        <taxon>Bacillaceae</taxon>
        <taxon>Peribacillus</taxon>
    </lineage>
</organism>
<evidence type="ECO:0000256" key="1">
    <source>
        <dbReference type="ARBA" id="ARBA00004193"/>
    </source>
</evidence>